<dbReference type="GO" id="GO:0016020">
    <property type="term" value="C:membrane"/>
    <property type="evidence" value="ECO:0007669"/>
    <property type="project" value="UniProtKB-SubCell"/>
</dbReference>
<feature type="transmembrane region" description="Helical" evidence="4">
    <location>
        <begin position="73"/>
        <end position="94"/>
    </location>
</feature>
<dbReference type="AlphaFoldDB" id="A0ABD6NXB2"/>
<keyword evidence="4" id="KW-0812">Transmembrane</keyword>
<keyword evidence="2 4" id="KW-0472">Membrane</keyword>
<dbReference type="PANTHER" id="PTHR37042:SF4">
    <property type="entry name" value="OUTER MEMBRANE PROTEIN RV1973"/>
    <property type="match status" value="1"/>
</dbReference>
<dbReference type="EMBL" id="LZIT01000327">
    <property type="protein sequence ID" value="OBG28120.1"/>
    <property type="molecule type" value="Genomic_DNA"/>
</dbReference>
<proteinExistence type="predicted"/>
<evidence type="ECO:0000313" key="5">
    <source>
        <dbReference type="EMBL" id="OBG28120.1"/>
    </source>
</evidence>
<dbReference type="Proteomes" id="UP000092086">
    <property type="component" value="Unassembled WGS sequence"/>
</dbReference>
<evidence type="ECO:0000313" key="6">
    <source>
        <dbReference type="Proteomes" id="UP000092086"/>
    </source>
</evidence>
<name>A0ABD6NXB2_9MYCO</name>
<keyword evidence="4" id="KW-1133">Transmembrane helix</keyword>
<feature type="region of interest" description="Disordered" evidence="3">
    <location>
        <begin position="1"/>
        <end position="63"/>
    </location>
</feature>
<dbReference type="RefSeq" id="WP_068214235.1">
    <property type="nucleotide sequence ID" value="NZ_LZIT01000327.1"/>
</dbReference>
<feature type="compositionally biased region" description="Acidic residues" evidence="3">
    <location>
        <begin position="17"/>
        <end position="27"/>
    </location>
</feature>
<evidence type="ECO:0000256" key="2">
    <source>
        <dbReference type="ARBA" id="ARBA00023136"/>
    </source>
</evidence>
<organism evidence="5 6">
    <name type="scientific">Mycobacterium alsense</name>
    <dbReference type="NCBI Taxonomy" id="324058"/>
    <lineage>
        <taxon>Bacteria</taxon>
        <taxon>Bacillati</taxon>
        <taxon>Actinomycetota</taxon>
        <taxon>Actinomycetes</taxon>
        <taxon>Mycobacteriales</taxon>
        <taxon>Mycobacteriaceae</taxon>
        <taxon>Mycobacterium</taxon>
    </lineage>
</organism>
<evidence type="ECO:0008006" key="7">
    <source>
        <dbReference type="Google" id="ProtNLM"/>
    </source>
</evidence>
<evidence type="ECO:0000256" key="4">
    <source>
        <dbReference type="SAM" id="Phobius"/>
    </source>
</evidence>
<sequence>MTDDVSDIDSAAPEVEPGVEPELEAQPDPDGAAEAGETYETGETDETDEADEAGSPAPVERARRAIPPRLRRIGAAVLAALLLISGGVATWLYFKQYRPDQQTGTDVARTVARAASDGTTALLSYSADSLDQDLAAAKSHLGGDFRSYYEQFSKQSVAPIAKQKSMKSTAKVTGAAVSELHPDSAVVLVFVDRVTTTKDNPQPNVTVTSVLVGMNRISGTWLITKFNPV</sequence>
<feature type="compositionally biased region" description="Low complexity" evidence="3">
    <location>
        <begin position="30"/>
        <end position="39"/>
    </location>
</feature>
<reference evidence="5 6" key="1">
    <citation type="submission" date="2016-06" db="EMBL/GenBank/DDBJ databases">
        <authorList>
            <person name="Sutton G."/>
            <person name="Brinkac L."/>
            <person name="Sanka R."/>
            <person name="Adams M."/>
            <person name="Lau E."/>
            <person name="Sam S."/>
            <person name="Sreng N."/>
            <person name="Him V."/>
            <person name="Kerleguer A."/>
            <person name="Cheng S."/>
        </authorList>
    </citation>
    <scope>NUCLEOTIDE SEQUENCE [LARGE SCALE GENOMIC DNA]</scope>
    <source>
        <strain evidence="5 6">E2978</strain>
    </source>
</reference>
<gene>
    <name evidence="5" type="ORF">A5672_04350</name>
</gene>
<evidence type="ECO:0000256" key="1">
    <source>
        <dbReference type="ARBA" id="ARBA00004370"/>
    </source>
</evidence>
<feature type="compositionally biased region" description="Acidic residues" evidence="3">
    <location>
        <begin position="40"/>
        <end position="52"/>
    </location>
</feature>
<comment type="subcellular location">
    <subcellularLocation>
        <location evidence="1">Membrane</location>
    </subcellularLocation>
</comment>
<accession>A0ABD6NXB2</accession>
<protein>
    <recommendedName>
        <fullName evidence="7">Twin-arginine translocation pathway signal</fullName>
    </recommendedName>
</protein>
<comment type="caution">
    <text evidence="5">The sequence shown here is derived from an EMBL/GenBank/DDBJ whole genome shotgun (WGS) entry which is preliminary data.</text>
</comment>
<dbReference type="PANTHER" id="PTHR37042">
    <property type="entry name" value="OUTER MEMBRANE PROTEIN RV1973"/>
    <property type="match status" value="1"/>
</dbReference>
<evidence type="ECO:0000256" key="3">
    <source>
        <dbReference type="SAM" id="MobiDB-lite"/>
    </source>
</evidence>